<organism evidence="4 5">
    <name type="scientific">Tropicimonas omnivorans</name>
    <dbReference type="NCBI Taxonomy" id="3075590"/>
    <lineage>
        <taxon>Bacteria</taxon>
        <taxon>Pseudomonadati</taxon>
        <taxon>Pseudomonadota</taxon>
        <taxon>Alphaproteobacteria</taxon>
        <taxon>Rhodobacterales</taxon>
        <taxon>Roseobacteraceae</taxon>
        <taxon>Tropicimonas</taxon>
    </lineage>
</organism>
<keyword evidence="1" id="KW-0645">Protease</keyword>
<sequence length="469" mass="51309">MPDTTHEPAAPRDTAIAAARETLESGRFREDLARRVAMPTISREEEHWPELERYLREEMMPLYERLGFSCEILRHRKAPGPFLLAERIEDPARPTVLMYGHGDVVTGIPEQWSEGLDPWEMTERDGRWFGRGTADNKGQHSVNLAALEAVLAVRGRLGFNLKYLVEMGEEYGSPALDAICADHKERLAADVLIASDGPRMSLEDPTIFLGSRGGINLHLEVVAREGFHHSGNWGGLLANPGVELSHAIAALIGPTGECLVPELTPGEIPQNVRDALKDCTITPAEGDPPLDPWWGAPGLTQAERVYAWSTLEVMEIEVGNLAKPLYAIPPWARARLQLRHPVGVDTSDVEPAVRRTLDAAGHERVKIVPAPDASFPASRSDLDGPWVRFAAASLERTAGRAPVILPNLGGSLPNAIFTDILGLPTIWVPHSYPGCRQHGADEHLPVSIVREGLGLMAGLFWDLGETDVP</sequence>
<evidence type="ECO:0000256" key="1">
    <source>
        <dbReference type="ARBA" id="ARBA00022670"/>
    </source>
</evidence>
<dbReference type="SUPFAM" id="SSF53187">
    <property type="entry name" value="Zn-dependent exopeptidases"/>
    <property type="match status" value="1"/>
</dbReference>
<protein>
    <submittedName>
        <fullName evidence="4">M20 family metallopeptidase</fullName>
    </submittedName>
</protein>
<dbReference type="InterPro" id="IPR051458">
    <property type="entry name" value="Cyt/Met_Dipeptidase"/>
</dbReference>
<proteinExistence type="predicted"/>
<dbReference type="RefSeq" id="WP_311689821.1">
    <property type="nucleotide sequence ID" value="NZ_JAVRHL010000001.1"/>
</dbReference>
<gene>
    <name evidence="4" type="ORF">RM543_05225</name>
</gene>
<name>A0ABU3DED5_9RHOB</name>
<evidence type="ECO:0000256" key="2">
    <source>
        <dbReference type="ARBA" id="ARBA00022723"/>
    </source>
</evidence>
<comment type="caution">
    <text evidence="4">The sequence shown here is derived from an EMBL/GenBank/DDBJ whole genome shotgun (WGS) entry which is preliminary data.</text>
</comment>
<dbReference type="PANTHER" id="PTHR43270">
    <property type="entry name" value="BETA-ALA-HIS DIPEPTIDASE"/>
    <property type="match status" value="1"/>
</dbReference>
<reference evidence="4 5" key="1">
    <citation type="submission" date="2023-09" db="EMBL/GenBank/DDBJ databases">
        <authorList>
            <person name="Rey-Velasco X."/>
        </authorList>
    </citation>
    <scope>NUCLEOTIDE SEQUENCE [LARGE SCALE GENOMIC DNA]</scope>
    <source>
        <strain evidence="4 5">F158</strain>
    </source>
</reference>
<dbReference type="Gene3D" id="3.40.630.10">
    <property type="entry name" value="Zn peptidases"/>
    <property type="match status" value="1"/>
</dbReference>
<evidence type="ECO:0000313" key="5">
    <source>
        <dbReference type="Proteomes" id="UP001265259"/>
    </source>
</evidence>
<dbReference type="EMBL" id="JAVRHL010000001">
    <property type="protein sequence ID" value="MDT0682076.1"/>
    <property type="molecule type" value="Genomic_DNA"/>
</dbReference>
<keyword evidence="2" id="KW-0479">Metal-binding</keyword>
<evidence type="ECO:0000313" key="4">
    <source>
        <dbReference type="EMBL" id="MDT0682076.1"/>
    </source>
</evidence>
<dbReference type="NCBIfam" id="NF005478">
    <property type="entry name" value="PRK07079.1"/>
    <property type="match status" value="1"/>
</dbReference>
<keyword evidence="5" id="KW-1185">Reference proteome</keyword>
<dbReference type="InterPro" id="IPR002933">
    <property type="entry name" value="Peptidase_M20"/>
</dbReference>
<dbReference type="PANTHER" id="PTHR43270:SF12">
    <property type="entry name" value="SUCCINYL-DIAMINOPIMELATE DESUCCINYLASE"/>
    <property type="match status" value="1"/>
</dbReference>
<accession>A0ABU3DED5</accession>
<evidence type="ECO:0000256" key="3">
    <source>
        <dbReference type="ARBA" id="ARBA00022801"/>
    </source>
</evidence>
<keyword evidence="3" id="KW-0378">Hydrolase</keyword>
<dbReference type="Proteomes" id="UP001265259">
    <property type="component" value="Unassembled WGS sequence"/>
</dbReference>
<dbReference type="Pfam" id="PF01546">
    <property type="entry name" value="Peptidase_M20"/>
    <property type="match status" value="1"/>
</dbReference>
<dbReference type="Gene3D" id="3.30.70.360">
    <property type="match status" value="1"/>
</dbReference>